<keyword evidence="22" id="KW-1185">Reference proteome</keyword>
<evidence type="ECO:0000259" key="18">
    <source>
        <dbReference type="Pfam" id="PF02706"/>
    </source>
</evidence>
<dbReference type="Gene3D" id="3.40.50.300">
    <property type="entry name" value="P-loop containing nucleotide triphosphate hydrolases"/>
    <property type="match status" value="1"/>
</dbReference>
<dbReference type="Pfam" id="PF13614">
    <property type="entry name" value="AAA_31"/>
    <property type="match status" value="1"/>
</dbReference>
<keyword evidence="6" id="KW-0997">Cell inner membrane</keyword>
<dbReference type="Pfam" id="PF13807">
    <property type="entry name" value="GNVR"/>
    <property type="match status" value="1"/>
</dbReference>
<feature type="transmembrane region" description="Helical" evidence="17">
    <location>
        <begin position="30"/>
        <end position="50"/>
    </location>
</feature>
<evidence type="ECO:0000259" key="20">
    <source>
        <dbReference type="Pfam" id="PF13807"/>
    </source>
</evidence>
<evidence type="ECO:0000256" key="17">
    <source>
        <dbReference type="SAM" id="Phobius"/>
    </source>
</evidence>
<dbReference type="CDD" id="cd05387">
    <property type="entry name" value="BY-kinase"/>
    <property type="match status" value="1"/>
</dbReference>
<feature type="transmembrane region" description="Helical" evidence="17">
    <location>
        <begin position="446"/>
        <end position="466"/>
    </location>
</feature>
<gene>
    <name evidence="21" type="ORF">EXY25_00490</name>
</gene>
<protein>
    <recommendedName>
        <fullName evidence="4">non-specific protein-tyrosine kinase</fullName>
        <ecNumber evidence="4">2.7.10.2</ecNumber>
    </recommendedName>
</protein>
<evidence type="ECO:0000313" key="21">
    <source>
        <dbReference type="EMBL" id="TAA47763.1"/>
    </source>
</evidence>
<dbReference type="Proteomes" id="UP000292544">
    <property type="component" value="Unassembled WGS sequence"/>
</dbReference>
<evidence type="ECO:0000256" key="2">
    <source>
        <dbReference type="ARBA" id="ARBA00007316"/>
    </source>
</evidence>
<evidence type="ECO:0000256" key="4">
    <source>
        <dbReference type="ARBA" id="ARBA00011903"/>
    </source>
</evidence>
<keyword evidence="12 17" id="KW-1133">Transmembrane helix</keyword>
<dbReference type="InterPro" id="IPR032807">
    <property type="entry name" value="GNVR"/>
</dbReference>
<keyword evidence="7 21" id="KW-0808">Transferase</keyword>
<keyword evidence="8 17" id="KW-0812">Transmembrane</keyword>
<evidence type="ECO:0000256" key="15">
    <source>
        <dbReference type="ARBA" id="ARBA00051245"/>
    </source>
</evidence>
<dbReference type="Pfam" id="PF02706">
    <property type="entry name" value="Wzz"/>
    <property type="match status" value="1"/>
</dbReference>
<evidence type="ECO:0000256" key="5">
    <source>
        <dbReference type="ARBA" id="ARBA00022475"/>
    </source>
</evidence>
<keyword evidence="16" id="KW-0175">Coiled coil</keyword>
<dbReference type="InterPro" id="IPR025669">
    <property type="entry name" value="AAA_dom"/>
</dbReference>
<evidence type="ECO:0000256" key="8">
    <source>
        <dbReference type="ARBA" id="ARBA00022692"/>
    </source>
</evidence>
<keyword evidence="14" id="KW-0829">Tyrosine-protein kinase</keyword>
<dbReference type="NCBIfam" id="TIGR01007">
    <property type="entry name" value="eps_fam"/>
    <property type="match status" value="1"/>
</dbReference>
<dbReference type="InterPro" id="IPR050445">
    <property type="entry name" value="Bact_polysacc_biosynth/exp"/>
</dbReference>
<name>A0ABY1WSP7_9GAMM</name>
<accession>A0ABY1WSP7</accession>
<dbReference type="EC" id="2.7.10.2" evidence="4"/>
<feature type="domain" description="AAA" evidence="19">
    <location>
        <begin position="536"/>
        <end position="674"/>
    </location>
</feature>
<keyword evidence="13 17" id="KW-0472">Membrane</keyword>
<keyword evidence="10" id="KW-0418">Kinase</keyword>
<evidence type="ECO:0000256" key="3">
    <source>
        <dbReference type="ARBA" id="ARBA00008883"/>
    </source>
</evidence>
<comment type="caution">
    <text evidence="21">The sequence shown here is derived from an EMBL/GenBank/DDBJ whole genome shotgun (WGS) entry which is preliminary data.</text>
</comment>
<evidence type="ECO:0000256" key="11">
    <source>
        <dbReference type="ARBA" id="ARBA00022840"/>
    </source>
</evidence>
<dbReference type="InterPro" id="IPR005702">
    <property type="entry name" value="Wzc-like_C"/>
</dbReference>
<dbReference type="InterPro" id="IPR003856">
    <property type="entry name" value="LPS_length_determ_N"/>
</dbReference>
<dbReference type="EMBL" id="SHLY01000001">
    <property type="protein sequence ID" value="TAA47763.1"/>
    <property type="molecule type" value="Genomic_DNA"/>
</dbReference>
<keyword evidence="11" id="KW-0067">ATP-binding</keyword>
<reference evidence="22" key="1">
    <citation type="submission" date="2019-02" db="EMBL/GenBank/DDBJ databases">
        <title>Draft genome sequence of Muricauda sp. 176CP4-71.</title>
        <authorList>
            <person name="Park J.-S."/>
        </authorList>
    </citation>
    <scope>NUCLEOTIDE SEQUENCE [LARGE SCALE GENOMIC DNA]</scope>
    <source>
        <strain evidence="22">176GS2-150</strain>
    </source>
</reference>
<feature type="domain" description="Tyrosine-protein kinase G-rich" evidence="20">
    <location>
        <begin position="394"/>
        <end position="465"/>
    </location>
</feature>
<evidence type="ECO:0000256" key="10">
    <source>
        <dbReference type="ARBA" id="ARBA00022777"/>
    </source>
</evidence>
<evidence type="ECO:0000256" key="1">
    <source>
        <dbReference type="ARBA" id="ARBA00004429"/>
    </source>
</evidence>
<organism evidence="21 22">
    <name type="scientific">Corallincola spongiicola</name>
    <dbReference type="NCBI Taxonomy" id="2520508"/>
    <lineage>
        <taxon>Bacteria</taxon>
        <taxon>Pseudomonadati</taxon>
        <taxon>Pseudomonadota</taxon>
        <taxon>Gammaproteobacteria</taxon>
        <taxon>Alteromonadales</taxon>
        <taxon>Psychromonadaceae</taxon>
        <taxon>Corallincola</taxon>
    </lineage>
</organism>
<dbReference type="PANTHER" id="PTHR32309">
    <property type="entry name" value="TYROSINE-PROTEIN KINASE"/>
    <property type="match status" value="1"/>
</dbReference>
<evidence type="ECO:0000259" key="19">
    <source>
        <dbReference type="Pfam" id="PF13614"/>
    </source>
</evidence>
<evidence type="ECO:0000256" key="16">
    <source>
        <dbReference type="SAM" id="Coils"/>
    </source>
</evidence>
<feature type="coiled-coil region" evidence="16">
    <location>
        <begin position="220"/>
        <end position="270"/>
    </location>
</feature>
<comment type="catalytic activity">
    <reaction evidence="15">
        <text>L-tyrosyl-[protein] + ATP = O-phospho-L-tyrosyl-[protein] + ADP + H(+)</text>
        <dbReference type="Rhea" id="RHEA:10596"/>
        <dbReference type="Rhea" id="RHEA-COMP:10136"/>
        <dbReference type="Rhea" id="RHEA-COMP:20101"/>
        <dbReference type="ChEBI" id="CHEBI:15378"/>
        <dbReference type="ChEBI" id="CHEBI:30616"/>
        <dbReference type="ChEBI" id="CHEBI:46858"/>
        <dbReference type="ChEBI" id="CHEBI:61978"/>
        <dbReference type="ChEBI" id="CHEBI:456216"/>
        <dbReference type="EC" id="2.7.10.2"/>
    </reaction>
</comment>
<evidence type="ECO:0000256" key="7">
    <source>
        <dbReference type="ARBA" id="ARBA00022679"/>
    </source>
</evidence>
<feature type="coiled-coil region" evidence="16">
    <location>
        <begin position="304"/>
        <end position="367"/>
    </location>
</feature>
<proteinExistence type="inferred from homology"/>
<dbReference type="SUPFAM" id="SSF52540">
    <property type="entry name" value="P-loop containing nucleoside triphosphate hydrolases"/>
    <property type="match status" value="1"/>
</dbReference>
<keyword evidence="5" id="KW-1003">Cell membrane</keyword>
<dbReference type="PANTHER" id="PTHR32309:SF13">
    <property type="entry name" value="FERRIC ENTEROBACTIN TRANSPORT PROTEIN FEPE"/>
    <property type="match status" value="1"/>
</dbReference>
<evidence type="ECO:0000256" key="14">
    <source>
        <dbReference type="ARBA" id="ARBA00023137"/>
    </source>
</evidence>
<comment type="similarity">
    <text evidence="2">Belongs to the CpsD/CapB family.</text>
</comment>
<dbReference type="InterPro" id="IPR027417">
    <property type="entry name" value="P-loop_NTPase"/>
</dbReference>
<evidence type="ECO:0000313" key="22">
    <source>
        <dbReference type="Proteomes" id="UP000292544"/>
    </source>
</evidence>
<dbReference type="GO" id="GO:0004715">
    <property type="term" value="F:non-membrane spanning protein tyrosine kinase activity"/>
    <property type="evidence" value="ECO:0007669"/>
    <property type="project" value="UniProtKB-EC"/>
</dbReference>
<evidence type="ECO:0000256" key="12">
    <source>
        <dbReference type="ARBA" id="ARBA00022989"/>
    </source>
</evidence>
<comment type="similarity">
    <text evidence="3">Belongs to the etk/wzc family.</text>
</comment>
<evidence type="ECO:0000256" key="13">
    <source>
        <dbReference type="ARBA" id="ARBA00023136"/>
    </source>
</evidence>
<sequence>MQLNTADGKLQNEELIDLRAYFRIINQYKWRIFTFSIMVTLIVGTVTFALTPKYKATAVMLLEAEHVKAVSIEEVYGFDSSRKEYLQTQYQILKSRRLAENVIDELGLLTHKEFLPKEDSAVKQFIDSIKEALPIEREVVEVSEAEKLRRAKSRAIAIFLSRLTVSAVPKTQLVNISFEAESPHFAAKVANALGEEYIASHREDKVIATTKASDWIRERLESLSVRLRASEGELQRFREEEGLVDMEGVVALASRELNEITSQLTKARQARSQTETLMRVLDNRNPDDVSELESLPEISEHRWIQEAKRAEGVAEQRVAELSKRYGPKHSRMKAAQAQLEEARANLHRQVEKLIRGIEQEVQATKDNEVALVAELAKAKHRYQVLTRTETRHRELTREVESNRRLHNTFMNRLKEASAVGDFNTAYARFTDRAVPPGLPAKPNKKLIIVAAFIASFGLAVIMAFLIHSLSDTIASPEDVELYLSQRIVGVIPKVKVKKKGNVRIHSFFENDMQSFSEAWRTLRTGLVLSHLDAPSKVIAVTSTLPNEGKTTTAINTAFAMGQVERVLLLDADIRKPSVCRRFGIPNYQPGVTNLLTGTHSLDQCIYHDDVSGIDILVAGSPMPNPLELLAKNGFEELVSKLRGLYDRIIIDTPPSRVVSDALVVAKQADSTLYVVRADQVRRSTILEAIGRLQRLEVRVDGVVLNAINKRNSKDIYDYNYGDVYGSTDYQEQVVSTRKESVT</sequence>
<comment type="subcellular location">
    <subcellularLocation>
        <location evidence="1">Cell inner membrane</location>
        <topology evidence="1">Multi-pass membrane protein</topology>
    </subcellularLocation>
</comment>
<evidence type="ECO:0000256" key="6">
    <source>
        <dbReference type="ARBA" id="ARBA00022519"/>
    </source>
</evidence>
<keyword evidence="9" id="KW-0547">Nucleotide-binding</keyword>
<dbReference type="RefSeq" id="WP_130565326.1">
    <property type="nucleotide sequence ID" value="NZ_SHLY01000001.1"/>
</dbReference>
<evidence type="ECO:0000256" key="9">
    <source>
        <dbReference type="ARBA" id="ARBA00022741"/>
    </source>
</evidence>
<feature type="domain" description="Polysaccharide chain length determinant N-terminal" evidence="18">
    <location>
        <begin position="15"/>
        <end position="106"/>
    </location>
</feature>